<accession>A0A5A7R312</accession>
<dbReference type="GO" id="GO:0000786">
    <property type="term" value="C:nucleosome"/>
    <property type="evidence" value="ECO:0007669"/>
    <property type="project" value="InterPro"/>
</dbReference>
<dbReference type="GO" id="GO:0046982">
    <property type="term" value="F:protein heterodimerization activity"/>
    <property type="evidence" value="ECO:0007669"/>
    <property type="project" value="InterPro"/>
</dbReference>
<proteinExistence type="inferred from homology"/>
<evidence type="ECO:0000313" key="4">
    <source>
        <dbReference type="Proteomes" id="UP000325081"/>
    </source>
</evidence>
<dbReference type="GO" id="GO:0030527">
    <property type="term" value="F:structural constituent of chromatin"/>
    <property type="evidence" value="ECO:0007669"/>
    <property type="project" value="InterPro"/>
</dbReference>
<evidence type="ECO:0000313" key="3">
    <source>
        <dbReference type="EMBL" id="GER51722.1"/>
    </source>
</evidence>
<dbReference type="PRINTS" id="PR00621">
    <property type="entry name" value="HISTONEH2B"/>
</dbReference>
<dbReference type="SUPFAM" id="SSF47113">
    <property type="entry name" value="Histone-fold"/>
    <property type="match status" value="1"/>
</dbReference>
<feature type="domain" description="TOD1/MUCI70 glycosyltransferase-like" evidence="2">
    <location>
        <begin position="123"/>
        <end position="161"/>
    </location>
</feature>
<dbReference type="InterPro" id="IPR000558">
    <property type="entry name" value="Histone_H2B"/>
</dbReference>
<keyword evidence="4" id="KW-1185">Reference proteome</keyword>
<dbReference type="GO" id="GO:0003677">
    <property type="term" value="F:DNA binding"/>
    <property type="evidence" value="ECO:0007669"/>
    <property type="project" value="InterPro"/>
</dbReference>
<evidence type="ECO:0000259" key="2">
    <source>
        <dbReference type="Pfam" id="PF04765"/>
    </source>
</evidence>
<evidence type="ECO:0000256" key="1">
    <source>
        <dbReference type="ARBA" id="ARBA00006846"/>
    </source>
</evidence>
<dbReference type="PANTHER" id="PTHR23428">
    <property type="entry name" value="HISTONE H2B"/>
    <property type="match status" value="1"/>
</dbReference>
<dbReference type="Gene3D" id="1.10.20.10">
    <property type="entry name" value="Histone, subunit A"/>
    <property type="match status" value="1"/>
</dbReference>
<dbReference type="InterPro" id="IPR009072">
    <property type="entry name" value="Histone-fold"/>
</dbReference>
<protein>
    <submittedName>
        <fullName evidence="3">Histone H2B</fullName>
    </submittedName>
</protein>
<dbReference type="AlphaFoldDB" id="A0A5A7R312"/>
<dbReference type="Pfam" id="PF04765">
    <property type="entry name" value="TOD1_MUCI70"/>
    <property type="match status" value="1"/>
</dbReference>
<dbReference type="Proteomes" id="UP000325081">
    <property type="component" value="Unassembled WGS sequence"/>
</dbReference>
<comment type="caution">
    <text evidence="3">The sequence shown here is derived from an EMBL/GenBank/DDBJ whole genome shotgun (WGS) entry which is preliminary data.</text>
</comment>
<gene>
    <name evidence="3" type="ORF">STAS_29130</name>
</gene>
<sequence>MAPKAEKKSAITSREIQTAVRLVLPGELAKQAVSERTDAATKRGHCSCRQVSVTNGSSMADKCMFRLSLFNPEFSLLSSIVAVILGFGGLEDFWTCRVWSALVLSANSKTSRGSMQFPHELANYDEVSMQQNVPKGSFIVRAHTPMSNLFSYLRFNEVEQF</sequence>
<dbReference type="EMBL" id="BKCP01009848">
    <property type="protein sequence ID" value="GER51722.1"/>
    <property type="molecule type" value="Genomic_DNA"/>
</dbReference>
<name>A0A5A7R312_STRAF</name>
<dbReference type="InterPro" id="IPR048354">
    <property type="entry name" value="TOD1_MUCI70_glycTrfase_dom"/>
</dbReference>
<comment type="similarity">
    <text evidence="1">Belongs to the histone H2B family.</text>
</comment>
<organism evidence="3 4">
    <name type="scientific">Striga asiatica</name>
    <name type="common">Asiatic witchweed</name>
    <name type="synonym">Buchnera asiatica</name>
    <dbReference type="NCBI Taxonomy" id="4170"/>
    <lineage>
        <taxon>Eukaryota</taxon>
        <taxon>Viridiplantae</taxon>
        <taxon>Streptophyta</taxon>
        <taxon>Embryophyta</taxon>
        <taxon>Tracheophyta</taxon>
        <taxon>Spermatophyta</taxon>
        <taxon>Magnoliopsida</taxon>
        <taxon>eudicotyledons</taxon>
        <taxon>Gunneridae</taxon>
        <taxon>Pentapetalae</taxon>
        <taxon>asterids</taxon>
        <taxon>lamiids</taxon>
        <taxon>Lamiales</taxon>
        <taxon>Orobanchaceae</taxon>
        <taxon>Buchnereae</taxon>
        <taxon>Striga</taxon>
    </lineage>
</organism>
<reference evidence="4" key="1">
    <citation type="journal article" date="2019" name="Curr. Biol.">
        <title>Genome Sequence of Striga asiatica Provides Insight into the Evolution of Plant Parasitism.</title>
        <authorList>
            <person name="Yoshida S."/>
            <person name="Kim S."/>
            <person name="Wafula E.K."/>
            <person name="Tanskanen J."/>
            <person name="Kim Y.M."/>
            <person name="Honaas L."/>
            <person name="Yang Z."/>
            <person name="Spallek T."/>
            <person name="Conn C.E."/>
            <person name="Ichihashi Y."/>
            <person name="Cheong K."/>
            <person name="Cui S."/>
            <person name="Der J.P."/>
            <person name="Gundlach H."/>
            <person name="Jiao Y."/>
            <person name="Hori C."/>
            <person name="Ishida J.K."/>
            <person name="Kasahara H."/>
            <person name="Kiba T."/>
            <person name="Kim M.S."/>
            <person name="Koo N."/>
            <person name="Laohavisit A."/>
            <person name="Lee Y.H."/>
            <person name="Lumba S."/>
            <person name="McCourt P."/>
            <person name="Mortimer J.C."/>
            <person name="Mutuku J.M."/>
            <person name="Nomura T."/>
            <person name="Sasaki-Sekimoto Y."/>
            <person name="Seto Y."/>
            <person name="Wang Y."/>
            <person name="Wakatake T."/>
            <person name="Sakakibara H."/>
            <person name="Demura T."/>
            <person name="Yamaguchi S."/>
            <person name="Yoneyama K."/>
            <person name="Manabe R.I."/>
            <person name="Nelson D.C."/>
            <person name="Schulman A.H."/>
            <person name="Timko M.P."/>
            <person name="dePamphilis C.W."/>
            <person name="Choi D."/>
            <person name="Shirasu K."/>
        </authorList>
    </citation>
    <scope>NUCLEOTIDE SEQUENCE [LARGE SCALE GENOMIC DNA]</scope>
    <source>
        <strain evidence="4">cv. UVA1</strain>
    </source>
</reference>